<proteinExistence type="predicted"/>
<keyword evidence="3" id="KW-1185">Reference proteome</keyword>
<evidence type="ECO:0000313" key="3">
    <source>
        <dbReference type="Proteomes" id="UP000054010"/>
    </source>
</evidence>
<evidence type="ECO:0000313" key="2">
    <source>
        <dbReference type="EMBL" id="EFO80426.1"/>
    </source>
</evidence>
<name>E1IEA0_9CHLR</name>
<dbReference type="SUPFAM" id="SSF53474">
    <property type="entry name" value="alpha/beta-Hydrolases"/>
    <property type="match status" value="1"/>
</dbReference>
<dbReference type="eggNOG" id="COG2267">
    <property type="taxonomic scope" value="Bacteria"/>
</dbReference>
<keyword evidence="2" id="KW-0378">Hydrolase</keyword>
<feature type="domain" description="AB hydrolase-1" evidence="1">
    <location>
        <begin position="19"/>
        <end position="240"/>
    </location>
</feature>
<dbReference type="AlphaFoldDB" id="E1IEA0"/>
<dbReference type="InterPro" id="IPR000073">
    <property type="entry name" value="AB_hydrolase_1"/>
</dbReference>
<dbReference type="PANTHER" id="PTHR42886:SF42">
    <property type="entry name" value="ALPHA_BETA-HYDROLASES SUPERFAMILY PROTEIN"/>
    <property type="match status" value="1"/>
</dbReference>
<dbReference type="GO" id="GO:0006654">
    <property type="term" value="P:phosphatidic acid biosynthetic process"/>
    <property type="evidence" value="ECO:0007669"/>
    <property type="project" value="TreeGrafter"/>
</dbReference>
<gene>
    <name evidence="2" type="ORF">OSCT_1651</name>
</gene>
<organism evidence="2 3">
    <name type="scientific">Oscillochloris trichoides DG-6</name>
    <dbReference type="NCBI Taxonomy" id="765420"/>
    <lineage>
        <taxon>Bacteria</taxon>
        <taxon>Bacillati</taxon>
        <taxon>Chloroflexota</taxon>
        <taxon>Chloroflexia</taxon>
        <taxon>Chloroflexales</taxon>
        <taxon>Chloroflexineae</taxon>
        <taxon>Oscillochloridaceae</taxon>
        <taxon>Oscillochloris</taxon>
    </lineage>
</organism>
<sequence>MDLEHIIAYPTQRRYARPLLLIHGAWHAAWCWEVAQPDLAARGFEVHAISLRGHGNSPRPANFRRSTVVQYASDVRAAINAIGDRPIVVAHSLGGLLLQLLITGVLGPVPDIAGAIMLCTSPVSLRDYFTPRQSEEPISLSEMLRFEPKAMRATLFRRDINEADLLRHVARLVPEPPMMTMSSMFLRPRPTRCRTPMLVIAAEKDAVYGLPTQRSTAAAYRCGLVVVPESAHNIMLDPAWPVAAEAIERFAANL</sequence>
<dbReference type="InterPro" id="IPR029058">
    <property type="entry name" value="AB_hydrolase_fold"/>
</dbReference>
<dbReference type="HOGENOM" id="CLU_051715_0_1_0"/>
<evidence type="ECO:0000259" key="1">
    <source>
        <dbReference type="Pfam" id="PF12697"/>
    </source>
</evidence>
<dbReference type="EMBL" id="ADVR01000052">
    <property type="protein sequence ID" value="EFO80426.1"/>
    <property type="molecule type" value="Genomic_DNA"/>
</dbReference>
<comment type="caution">
    <text evidence="2">The sequence shown here is derived from an EMBL/GenBank/DDBJ whole genome shotgun (WGS) entry which is preliminary data.</text>
</comment>
<dbReference type="Gene3D" id="3.40.50.1820">
    <property type="entry name" value="alpha/beta hydrolase"/>
    <property type="match status" value="1"/>
</dbReference>
<dbReference type="GO" id="GO:0052689">
    <property type="term" value="F:carboxylic ester hydrolase activity"/>
    <property type="evidence" value="ECO:0007669"/>
    <property type="project" value="TreeGrafter"/>
</dbReference>
<dbReference type="Pfam" id="PF12697">
    <property type="entry name" value="Abhydrolase_6"/>
    <property type="match status" value="1"/>
</dbReference>
<accession>E1IEA0</accession>
<dbReference type="STRING" id="765420.OSCT_1651"/>
<reference evidence="2 3" key="1">
    <citation type="journal article" date="2011" name="J. Bacteriol.">
        <title>Draft genome sequence of the anoxygenic filamentous phototrophic bacterium Oscillochloris trichoides subsp. DG-6.</title>
        <authorList>
            <person name="Kuznetsov B.B."/>
            <person name="Ivanovsky R.N."/>
            <person name="Keppen O.I."/>
            <person name="Sukhacheva M.V."/>
            <person name="Bumazhkin B.K."/>
            <person name="Patutina E.O."/>
            <person name="Beletsky A.V."/>
            <person name="Mardanov A.V."/>
            <person name="Baslerov R.V."/>
            <person name="Panteleeva A.N."/>
            <person name="Kolganova T.V."/>
            <person name="Ravin N.V."/>
            <person name="Skryabin K.G."/>
        </authorList>
    </citation>
    <scope>NUCLEOTIDE SEQUENCE [LARGE SCALE GENOMIC DNA]</scope>
    <source>
        <strain evidence="2 3">DG-6</strain>
    </source>
</reference>
<dbReference type="GO" id="GO:0055088">
    <property type="term" value="P:lipid homeostasis"/>
    <property type="evidence" value="ECO:0007669"/>
    <property type="project" value="TreeGrafter"/>
</dbReference>
<dbReference type="GO" id="GO:0042171">
    <property type="term" value="F:lysophosphatidic acid acyltransferase activity"/>
    <property type="evidence" value="ECO:0007669"/>
    <property type="project" value="TreeGrafter"/>
</dbReference>
<protein>
    <submittedName>
        <fullName evidence="2">Alpha/beta hydrolase fold-containing protein</fullName>
    </submittedName>
</protein>
<dbReference type="PANTHER" id="PTHR42886">
    <property type="entry name" value="RE40534P-RELATED"/>
    <property type="match status" value="1"/>
</dbReference>
<dbReference type="Proteomes" id="UP000054010">
    <property type="component" value="Unassembled WGS sequence"/>
</dbReference>
<dbReference type="OrthoDB" id="9775557at2"/>